<evidence type="ECO:0000313" key="3">
    <source>
        <dbReference type="Proteomes" id="UP001202180"/>
    </source>
</evidence>
<sequence>MVYRLAVNIPYIDDYTFLVDCIDSQIKQLTLTDYLSRLFHPHGEHIILFARLTALLDYYIEGSLNFRTLFIVGNLTFVGSVYNLYRLAQRGGLKPMYFLPVVLLLFQPQFYENTTTWAICALQHLPALFFAFLAFDLMSRSSEKAFFLSLPIAFLSVFSNGNGLIVFAIGLLIILLSASRTRLFVWLIFTALSLGLYVYVHHTTHSPEIGSNLKHPLRVIAGFFLMAGSVGLLFSRSIGLLMAIGLCEIAFVGFLISQTVIRHLTIKKPLLHFSAWLRQIRSSLPITGSFVVLSACYLYVVLTLLTISFARSLGWYPSLLLPRFLWFAAMGTATGYLLTLLWLKTRYRLLASRVALAIALIIYCLSYWVNLGELRNVRQLLLSDTHNWRAHKMLISMPVSTNQHDHFYSSILQAAVQKGVYKLPASPLDTDPRKAISLPPIAGPLVQDSSFVMGERRIHCLSINSDLPDGTMFDSRDVYLLVKSSTHTFIWPVNRSQTKLAYYLQTGVSNWKASTVWMCADQLPLANYQLSLAWLDNKQWVIQPSHQSMTMEEGE</sequence>
<dbReference type="Proteomes" id="UP001202180">
    <property type="component" value="Unassembled WGS sequence"/>
</dbReference>
<feature type="transmembrane region" description="Helical" evidence="1">
    <location>
        <begin position="116"/>
        <end position="135"/>
    </location>
</feature>
<reference evidence="2 3" key="1">
    <citation type="submission" date="2022-04" db="EMBL/GenBank/DDBJ databases">
        <title>Spirosoma sp. strain RP8 genome sequencing and assembly.</title>
        <authorList>
            <person name="Jung Y."/>
        </authorList>
    </citation>
    <scope>NUCLEOTIDE SEQUENCE [LARGE SCALE GENOMIC DNA]</scope>
    <source>
        <strain evidence="2 3">RP8</strain>
    </source>
</reference>
<gene>
    <name evidence="2" type="ORF">M0L20_05545</name>
</gene>
<feature type="transmembrane region" description="Helical" evidence="1">
    <location>
        <begin position="240"/>
        <end position="261"/>
    </location>
</feature>
<keyword evidence="1" id="KW-0472">Membrane</keyword>
<dbReference type="RefSeq" id="WP_248476031.1">
    <property type="nucleotide sequence ID" value="NZ_JALPRF010000001.1"/>
</dbReference>
<proteinExistence type="predicted"/>
<feature type="transmembrane region" description="Helical" evidence="1">
    <location>
        <begin position="147"/>
        <end position="177"/>
    </location>
</feature>
<keyword evidence="3" id="KW-1185">Reference proteome</keyword>
<feature type="transmembrane region" description="Helical" evidence="1">
    <location>
        <begin position="350"/>
        <end position="369"/>
    </location>
</feature>
<comment type="caution">
    <text evidence="2">The sequence shown here is derived from an EMBL/GenBank/DDBJ whole genome shotgun (WGS) entry which is preliminary data.</text>
</comment>
<keyword evidence="1" id="KW-1133">Transmembrane helix</keyword>
<feature type="transmembrane region" description="Helical" evidence="1">
    <location>
        <begin position="183"/>
        <end position="200"/>
    </location>
</feature>
<feature type="transmembrane region" description="Helical" evidence="1">
    <location>
        <begin position="324"/>
        <end position="343"/>
    </location>
</feature>
<evidence type="ECO:0000313" key="2">
    <source>
        <dbReference type="EMBL" id="MCK8491306.1"/>
    </source>
</evidence>
<organism evidence="2 3">
    <name type="scientific">Spirosoma liriopis</name>
    <dbReference type="NCBI Taxonomy" id="2937440"/>
    <lineage>
        <taxon>Bacteria</taxon>
        <taxon>Pseudomonadati</taxon>
        <taxon>Bacteroidota</taxon>
        <taxon>Cytophagia</taxon>
        <taxon>Cytophagales</taxon>
        <taxon>Cytophagaceae</taxon>
        <taxon>Spirosoma</taxon>
    </lineage>
</organism>
<evidence type="ECO:0000256" key="1">
    <source>
        <dbReference type="SAM" id="Phobius"/>
    </source>
</evidence>
<protein>
    <submittedName>
        <fullName evidence="2">Uncharacterized protein</fullName>
    </submittedName>
</protein>
<dbReference type="EMBL" id="JALPRF010000001">
    <property type="protein sequence ID" value="MCK8491306.1"/>
    <property type="molecule type" value="Genomic_DNA"/>
</dbReference>
<name>A0ABT0HGM9_9BACT</name>
<feature type="transmembrane region" description="Helical" evidence="1">
    <location>
        <begin position="282"/>
        <end position="304"/>
    </location>
</feature>
<keyword evidence="1" id="KW-0812">Transmembrane</keyword>
<feature type="transmembrane region" description="Helical" evidence="1">
    <location>
        <begin position="66"/>
        <end position="85"/>
    </location>
</feature>
<accession>A0ABT0HGM9</accession>